<dbReference type="AlphaFoldDB" id="Q1N2Y4"/>
<dbReference type="InterPro" id="IPR002826">
    <property type="entry name" value="MptE-like"/>
</dbReference>
<dbReference type="Pfam" id="PF01973">
    <property type="entry name" value="MptE-like"/>
    <property type="match status" value="1"/>
</dbReference>
<dbReference type="STRING" id="207949.RED65_06558"/>
<dbReference type="InterPro" id="IPR045376">
    <property type="entry name" value="Maf_N"/>
</dbReference>
<keyword evidence="4" id="KW-1185">Reference proteome</keyword>
<evidence type="ECO:0000259" key="1">
    <source>
        <dbReference type="Pfam" id="PF01973"/>
    </source>
</evidence>
<dbReference type="PANTHER" id="PTHR41786">
    <property type="entry name" value="MOTILITY ACCESSORY FACTOR MAF"/>
    <property type="match status" value="1"/>
</dbReference>
<dbReference type="Pfam" id="PF20157">
    <property type="entry name" value="Maf_flag10_N"/>
    <property type="match status" value="1"/>
</dbReference>
<dbReference type="HOGENOM" id="CLU_015666_0_0_6"/>
<dbReference type="Proteomes" id="UP000004263">
    <property type="component" value="Unassembled WGS sequence"/>
</dbReference>
<dbReference type="OrthoDB" id="7254531at2"/>
<gene>
    <name evidence="3" type="ORF">RED65_06558</name>
</gene>
<feature type="domain" description="Glycosyltransferase Maf N-terminal" evidence="2">
    <location>
        <begin position="11"/>
        <end position="247"/>
    </location>
</feature>
<proteinExistence type="predicted"/>
<comment type="caution">
    <text evidence="3">The sequence shown here is derived from an EMBL/GenBank/DDBJ whole genome shotgun (WGS) entry which is preliminary data.</text>
</comment>
<sequence length="676" mass="78521">MSKIPKILEELYFKNLEFFKVQNPQIYNVITNTTPDHTNIIISDEGKIDLKYKGRGIYGGDAIQYVENEVEEFNDIYKSGVRTTPFRALVPGSYNSPRFFHSHINQTAIELYETAEEVYPKILHTQKNNHDFLVMMGIGLGLQITELLEHVEVQNLLILETDYELLTLSCFFTDWEEIYKIQSPKKNKSISLVLLNKQIVENEQSGIWNELIKRAPHFPYNTVFYNHGRHDKYGEIIKKINEDLQMYLSLWGFYDDEVNQLNHILHNIDDGMKLIPKSHQFKWTKPVIVCGSGPSLDDHFDQLVNIRNSCILISAGTSIKSLLNYGLVPDYHIEIESDYEVYPVLKDIGEDKTKNITLISAIQCSPFLKRLFKESYCFVKDSLSIGSIIEGKDNKLVEPTPTCVNAALSFAFHYRAEKIFLFGTDFGFYDASNHHSKKSIYFDDNIESEEINTIKDIAEATVTDNFVREGYKGDCLTTSTYYTTKRRIDMAINYFKARYKFELFNCSDGLIINNSTHIQIGEPIEIKIEPKDDDTNEFRVHTRSIPLTLKKDIKDNLYEPIKEVCYLYAKFLDKMEYNLSSLSSTCWAISNHINTSFYNEHGSLMYFFRGTIWHYSFSGYSIAYSCKPENQAEVIKKWKDRFKSFLLELPENLLSVIQKDRTTEEAISDLKRTIRE</sequence>
<accession>Q1N2Y4</accession>
<dbReference type="EMBL" id="AAQH01000006">
    <property type="protein sequence ID" value="EAT12535.1"/>
    <property type="molecule type" value="Genomic_DNA"/>
</dbReference>
<evidence type="ECO:0008006" key="5">
    <source>
        <dbReference type="Google" id="ProtNLM"/>
    </source>
</evidence>
<dbReference type="PANTHER" id="PTHR41786:SF1">
    <property type="entry name" value="6-HYDROXYMETHYLPTERIN DIPHOSPHOKINASE MPTE-LIKE DOMAIN-CONTAINING PROTEIN"/>
    <property type="match status" value="1"/>
</dbReference>
<reference evidence="3 4" key="1">
    <citation type="submission" date="2006-03" db="EMBL/GenBank/DDBJ databases">
        <authorList>
            <person name="Pinhassi J."/>
            <person name="Pedros-Alio C."/>
            <person name="Ferriera S."/>
            <person name="Johnson J."/>
            <person name="Kravitz S."/>
            <person name="Halpern A."/>
            <person name="Remington K."/>
            <person name="Beeson K."/>
            <person name="Tran B."/>
            <person name="Rogers Y.-H."/>
            <person name="Friedman R."/>
            <person name="Venter J.C."/>
        </authorList>
    </citation>
    <scope>NUCLEOTIDE SEQUENCE [LARGE SCALE GENOMIC DNA]</scope>
    <source>
        <strain evidence="3 4">RED65</strain>
    </source>
</reference>
<feature type="domain" description="6-hydroxymethylpterin diphosphokinase MptE-like" evidence="1">
    <location>
        <begin position="262"/>
        <end position="430"/>
    </location>
</feature>
<organism evidence="3 4">
    <name type="scientific">Bermanella marisrubri</name>
    <dbReference type="NCBI Taxonomy" id="207949"/>
    <lineage>
        <taxon>Bacteria</taxon>
        <taxon>Pseudomonadati</taxon>
        <taxon>Pseudomonadota</taxon>
        <taxon>Gammaproteobacteria</taxon>
        <taxon>Oceanospirillales</taxon>
        <taxon>Oceanospirillaceae</taxon>
        <taxon>Bermanella</taxon>
    </lineage>
</organism>
<evidence type="ECO:0000313" key="3">
    <source>
        <dbReference type="EMBL" id="EAT12535.1"/>
    </source>
</evidence>
<name>Q1N2Y4_9GAMM</name>
<dbReference type="RefSeq" id="WP_007016136.1">
    <property type="nucleotide sequence ID" value="NZ_AAQH01000006.1"/>
</dbReference>
<protein>
    <recommendedName>
        <fullName evidence="5">Motility associated factor glycosyltransferase family protein</fullName>
    </recommendedName>
</protein>
<evidence type="ECO:0000313" key="4">
    <source>
        <dbReference type="Proteomes" id="UP000004263"/>
    </source>
</evidence>
<evidence type="ECO:0000259" key="2">
    <source>
        <dbReference type="Pfam" id="PF20157"/>
    </source>
</evidence>